<feature type="transmembrane region" description="Helical" evidence="1">
    <location>
        <begin position="170"/>
        <end position="194"/>
    </location>
</feature>
<keyword evidence="3" id="KW-1185">Reference proteome</keyword>
<accession>A0ABY7ADU5</accession>
<feature type="transmembrane region" description="Helical" evidence="1">
    <location>
        <begin position="56"/>
        <end position="76"/>
    </location>
</feature>
<reference evidence="2" key="1">
    <citation type="submission" date="2022-11" db="EMBL/GenBank/DDBJ databases">
        <title>Lacrimispora xylanolytica sy1, complete genome.</title>
        <authorList>
            <person name="Choi S."/>
        </authorList>
    </citation>
    <scope>NUCLEOTIDE SEQUENCE</scope>
    <source>
        <strain evidence="2">Sy1</strain>
    </source>
</reference>
<evidence type="ECO:0000256" key="1">
    <source>
        <dbReference type="SAM" id="Phobius"/>
    </source>
</evidence>
<proteinExistence type="predicted"/>
<dbReference type="Pfam" id="PF12730">
    <property type="entry name" value="ABC2_membrane_4"/>
    <property type="match status" value="1"/>
</dbReference>
<keyword evidence="1" id="KW-0812">Transmembrane</keyword>
<protein>
    <submittedName>
        <fullName evidence="2">ABC transporter permease</fullName>
    </submittedName>
</protein>
<sequence>MLFKIIRAEQMKLKRSPVWLAFFLLPILPAFMGTFNYVQNVGILNDYWYSLWTQHTLFTCYFFLPATIGVYCSYLCRLEHTNHNWNSVMTLPVPIPYIYLSKLFTASVMVLATQVWVGILFIISGKLSHLPGPVPPELFEWLAYGAIGGIVICGVQLCLSLIIRSFAVPVGIAMIGGIGGVAALSKGAGAFYPYSLMSIGMRANSPGGPMICTPGQLVLNSFLFLGASTVIAVLWLRNKDVMTS</sequence>
<organism evidence="2 3">
    <name type="scientific">Lacrimispora xylanolytica</name>
    <dbReference type="NCBI Taxonomy" id="29375"/>
    <lineage>
        <taxon>Bacteria</taxon>
        <taxon>Bacillati</taxon>
        <taxon>Bacillota</taxon>
        <taxon>Clostridia</taxon>
        <taxon>Lachnospirales</taxon>
        <taxon>Lachnospiraceae</taxon>
        <taxon>Lacrimispora</taxon>
    </lineage>
</organism>
<gene>
    <name evidence="2" type="ORF">OW255_02495</name>
</gene>
<keyword evidence="1" id="KW-1133">Transmembrane helix</keyword>
<dbReference type="Proteomes" id="UP001163115">
    <property type="component" value="Chromosome"/>
</dbReference>
<evidence type="ECO:0000313" key="3">
    <source>
        <dbReference type="Proteomes" id="UP001163115"/>
    </source>
</evidence>
<dbReference type="CDD" id="cd21809">
    <property type="entry name" value="ABC-2_lan_permease-like"/>
    <property type="match status" value="1"/>
</dbReference>
<feature type="transmembrane region" description="Helical" evidence="1">
    <location>
        <begin position="214"/>
        <end position="236"/>
    </location>
</feature>
<dbReference type="RefSeq" id="WP_268115524.1">
    <property type="nucleotide sequence ID" value="NZ_CP113524.1"/>
</dbReference>
<keyword evidence="1" id="KW-0472">Membrane</keyword>
<name>A0ABY7ADU5_9FIRM</name>
<dbReference type="EMBL" id="CP113524">
    <property type="protein sequence ID" value="WAJ24413.1"/>
    <property type="molecule type" value="Genomic_DNA"/>
</dbReference>
<feature type="transmembrane region" description="Helical" evidence="1">
    <location>
        <begin position="97"/>
        <end position="123"/>
    </location>
</feature>
<feature type="transmembrane region" description="Helical" evidence="1">
    <location>
        <begin position="143"/>
        <end position="163"/>
    </location>
</feature>
<evidence type="ECO:0000313" key="2">
    <source>
        <dbReference type="EMBL" id="WAJ24413.1"/>
    </source>
</evidence>